<organism evidence="1 2">
    <name type="scientific">Lithospermum erythrorhizon</name>
    <name type="common">Purple gromwell</name>
    <name type="synonym">Lithospermum officinale var. erythrorhizon</name>
    <dbReference type="NCBI Taxonomy" id="34254"/>
    <lineage>
        <taxon>Eukaryota</taxon>
        <taxon>Viridiplantae</taxon>
        <taxon>Streptophyta</taxon>
        <taxon>Embryophyta</taxon>
        <taxon>Tracheophyta</taxon>
        <taxon>Spermatophyta</taxon>
        <taxon>Magnoliopsida</taxon>
        <taxon>eudicotyledons</taxon>
        <taxon>Gunneridae</taxon>
        <taxon>Pentapetalae</taxon>
        <taxon>asterids</taxon>
        <taxon>lamiids</taxon>
        <taxon>Boraginales</taxon>
        <taxon>Boraginaceae</taxon>
        <taxon>Boraginoideae</taxon>
        <taxon>Lithospermeae</taxon>
        <taxon>Lithospermum</taxon>
    </lineage>
</organism>
<dbReference type="EMBL" id="BAABME010005698">
    <property type="protein sequence ID" value="GAA0166345.1"/>
    <property type="molecule type" value="Genomic_DNA"/>
</dbReference>
<keyword evidence="2" id="KW-1185">Reference proteome</keyword>
<dbReference type="AlphaFoldDB" id="A0AAV3QQN3"/>
<dbReference type="Proteomes" id="UP001454036">
    <property type="component" value="Unassembled WGS sequence"/>
</dbReference>
<name>A0AAV3QQN3_LITER</name>
<evidence type="ECO:0000313" key="1">
    <source>
        <dbReference type="EMBL" id="GAA0166345.1"/>
    </source>
</evidence>
<comment type="caution">
    <text evidence="1">The sequence shown here is derived from an EMBL/GenBank/DDBJ whole genome shotgun (WGS) entry which is preliminary data.</text>
</comment>
<evidence type="ECO:0000313" key="2">
    <source>
        <dbReference type="Proteomes" id="UP001454036"/>
    </source>
</evidence>
<proteinExistence type="predicted"/>
<reference evidence="1 2" key="1">
    <citation type="submission" date="2024-01" db="EMBL/GenBank/DDBJ databases">
        <title>The complete chloroplast genome sequence of Lithospermum erythrorhizon: insights into the phylogenetic relationship among Boraginaceae species and the maternal lineages of purple gromwells.</title>
        <authorList>
            <person name="Okada T."/>
            <person name="Watanabe K."/>
        </authorList>
    </citation>
    <scope>NUCLEOTIDE SEQUENCE [LARGE SCALE GENOMIC DNA]</scope>
</reference>
<accession>A0AAV3QQN3</accession>
<sequence length="161" mass="18322">MGIMLKSKDSRHVNIDNEQTIVQNFEMAIQLTLWGELTSSVAPSLTAASKNHNVVMLKVRDAELPQLLDDESILTYRDTVCAGSIRTYSVVEIRNSTECRDYWISGFLQLHEEDQKLFYVGCSNCFLKINISDGIQYTCLLCKKEVVSRLRPIVIMSIENL</sequence>
<evidence type="ECO:0008006" key="3">
    <source>
        <dbReference type="Google" id="ProtNLM"/>
    </source>
</evidence>
<protein>
    <recommendedName>
        <fullName evidence="3">Replication factor A C-terminal domain-containing protein</fullName>
    </recommendedName>
</protein>
<gene>
    <name evidence="1" type="ORF">LIER_21520</name>
</gene>